<dbReference type="InterPro" id="IPR038652">
    <property type="entry name" value="Circovirus_capsid_sf"/>
</dbReference>
<comment type="caution">
    <text evidence="1">The sequence shown here is derived from an EMBL/GenBank/DDBJ whole genome shotgun (WGS) entry which is preliminary data.</text>
</comment>
<gene>
    <name evidence="1" type="ORF">HWQ67_17405</name>
</gene>
<name>A0ABS6S402_9BACT</name>
<evidence type="ECO:0000313" key="2">
    <source>
        <dbReference type="Proteomes" id="UP001196980"/>
    </source>
</evidence>
<organism evidence="1 2">
    <name type="scientific">Candidatus Magnetobacterium casense</name>
    <dbReference type="NCBI Taxonomy" id="1455061"/>
    <lineage>
        <taxon>Bacteria</taxon>
        <taxon>Pseudomonadati</taxon>
        <taxon>Nitrospirota</taxon>
        <taxon>Thermodesulfovibrionia</taxon>
        <taxon>Thermodesulfovibrionales</taxon>
        <taxon>Candidatus Magnetobacteriaceae</taxon>
        <taxon>Candidatus Magnetobacterium</taxon>
    </lineage>
</organism>
<reference evidence="1 2" key="1">
    <citation type="journal article" date="2020" name="J Geophys Res Biogeosci">
        <title>Magnetotaxis as an Adaptation to Enable Bacterial Shuttling of Microbial Sulfur and Sulfur Cycling Across Aquatic Oxic#Anoxic Interfaces.</title>
        <authorList>
            <person name="Li J."/>
            <person name="Liu P."/>
            <person name="Wang J."/>
            <person name="Roberts A.P."/>
            <person name="Pan Y."/>
        </authorList>
    </citation>
    <scope>NUCLEOTIDE SEQUENCE [LARGE SCALE GENOMIC DNA]</scope>
    <source>
        <strain evidence="1 2">MYR-1_YQ</strain>
    </source>
</reference>
<dbReference type="Pfam" id="PF02443">
    <property type="entry name" value="Circo_capsid"/>
    <property type="match status" value="1"/>
</dbReference>
<accession>A0ABS6S402</accession>
<sequence length="148" mass="16573">MYDAYRIDRVTVEVQYLHNSSAVDATQSVLPTFWMYFDQDDATVPGDIYTVIRKTGVRKFQPNSLRTSTKFSFAPRVAIGALQGPLSGTLSAAMVGKPRQWIDCASSNISHFGFKMACQDFPIPTATYNAVRLNYTYHVSFRSPLLTS</sequence>
<protein>
    <submittedName>
        <fullName evidence="1">Uncharacterized protein</fullName>
    </submittedName>
</protein>
<dbReference type="Proteomes" id="UP001196980">
    <property type="component" value="Unassembled WGS sequence"/>
</dbReference>
<dbReference type="EMBL" id="JABXWD010000551">
    <property type="protein sequence ID" value="MBV6343357.1"/>
    <property type="molecule type" value="Genomic_DNA"/>
</dbReference>
<keyword evidence="2" id="KW-1185">Reference proteome</keyword>
<evidence type="ECO:0000313" key="1">
    <source>
        <dbReference type="EMBL" id="MBV6343357.1"/>
    </source>
</evidence>
<dbReference type="Gene3D" id="2.60.120.950">
    <property type="entry name" value="Circovirus capsid protein"/>
    <property type="match status" value="1"/>
</dbReference>
<proteinExistence type="predicted"/>
<dbReference type="InterPro" id="IPR003383">
    <property type="entry name" value="Circovirus_capsid"/>
</dbReference>